<proteinExistence type="inferred from homology"/>
<dbReference type="EMBL" id="LWDG02000010">
    <property type="protein sequence ID" value="KAE8271780.1"/>
    <property type="molecule type" value="Genomic_DNA"/>
</dbReference>
<dbReference type="PROSITE" id="PS50056">
    <property type="entry name" value="TYR_PHOSPHATASE_2"/>
    <property type="match status" value="1"/>
</dbReference>
<reference evidence="7" key="1">
    <citation type="submission" date="2016-04" db="EMBL/GenBank/DDBJ databases">
        <authorList>
            <person name="Nguyen H.D."/>
            <person name="Samba Siva P."/>
            <person name="Cullis J."/>
            <person name="Levesque C.A."/>
            <person name="Hambleton S."/>
        </authorList>
    </citation>
    <scope>NUCLEOTIDE SEQUENCE</scope>
    <source>
        <strain evidence="7">DAOMC 236422</strain>
    </source>
</reference>
<feature type="region of interest" description="Disordered" evidence="3">
    <location>
        <begin position="775"/>
        <end position="826"/>
    </location>
</feature>
<dbReference type="Pfam" id="PF00102">
    <property type="entry name" value="Y_phosphatase"/>
    <property type="match status" value="2"/>
</dbReference>
<feature type="compositionally biased region" description="Gly residues" evidence="3">
    <location>
        <begin position="7"/>
        <end position="21"/>
    </location>
</feature>
<feature type="compositionally biased region" description="Low complexity" evidence="3">
    <location>
        <begin position="483"/>
        <end position="494"/>
    </location>
</feature>
<dbReference type="PROSITE" id="PS00383">
    <property type="entry name" value="TYR_PHOSPHATASE_1"/>
    <property type="match status" value="1"/>
</dbReference>
<feature type="compositionally biased region" description="Low complexity" evidence="3">
    <location>
        <begin position="233"/>
        <end position="247"/>
    </location>
</feature>
<gene>
    <name evidence="7" type="ORF">A4X09_0g553</name>
</gene>
<evidence type="ECO:0000256" key="2">
    <source>
        <dbReference type="ARBA" id="ARBA00013064"/>
    </source>
</evidence>
<dbReference type="PANTHER" id="PTHR19134:SF561">
    <property type="entry name" value="PROTEIN TYROSINE PHOSPHATASE 36E, ISOFORM A"/>
    <property type="match status" value="1"/>
</dbReference>
<comment type="similarity">
    <text evidence="1">Belongs to the protein-tyrosine phosphatase family. Non-receptor class subfamily.</text>
</comment>
<dbReference type="InterPro" id="IPR016130">
    <property type="entry name" value="Tyr_Pase_AS"/>
</dbReference>
<feature type="domain" description="Tyrosine-protein phosphatase" evidence="4">
    <location>
        <begin position="872"/>
        <end position="1170"/>
    </location>
</feature>
<dbReference type="InterPro" id="IPR001763">
    <property type="entry name" value="Rhodanese-like_dom"/>
</dbReference>
<feature type="compositionally biased region" description="Low complexity" evidence="3">
    <location>
        <begin position="1349"/>
        <end position="1360"/>
    </location>
</feature>
<evidence type="ECO:0000259" key="5">
    <source>
        <dbReference type="PROSITE" id="PS50056"/>
    </source>
</evidence>
<feature type="compositionally biased region" description="Polar residues" evidence="3">
    <location>
        <begin position="1284"/>
        <end position="1299"/>
    </location>
</feature>
<dbReference type="PANTHER" id="PTHR19134">
    <property type="entry name" value="RECEPTOR-TYPE TYROSINE-PROTEIN PHOSPHATASE"/>
    <property type="match status" value="1"/>
</dbReference>
<feature type="compositionally biased region" description="Basic and acidic residues" evidence="3">
    <location>
        <begin position="53"/>
        <end position="64"/>
    </location>
</feature>
<dbReference type="InterPro" id="IPR050348">
    <property type="entry name" value="Protein-Tyr_Phosphatase"/>
</dbReference>
<feature type="region of interest" description="Disordered" evidence="3">
    <location>
        <begin position="267"/>
        <end position="310"/>
    </location>
</feature>
<dbReference type="SUPFAM" id="SSF52821">
    <property type="entry name" value="Rhodanese/Cell cycle control phosphatase"/>
    <property type="match status" value="1"/>
</dbReference>
<feature type="region of interest" description="Disordered" evidence="3">
    <location>
        <begin position="1250"/>
        <end position="1368"/>
    </location>
</feature>
<evidence type="ECO:0000256" key="3">
    <source>
        <dbReference type="SAM" id="MobiDB-lite"/>
    </source>
</evidence>
<organism evidence="7 8">
    <name type="scientific">Tilletia walkeri</name>
    <dbReference type="NCBI Taxonomy" id="117179"/>
    <lineage>
        <taxon>Eukaryota</taxon>
        <taxon>Fungi</taxon>
        <taxon>Dikarya</taxon>
        <taxon>Basidiomycota</taxon>
        <taxon>Ustilaginomycotina</taxon>
        <taxon>Exobasidiomycetes</taxon>
        <taxon>Tilletiales</taxon>
        <taxon>Tilletiaceae</taxon>
        <taxon>Tilletia</taxon>
    </lineage>
</organism>
<feature type="region of interest" description="Disordered" evidence="3">
    <location>
        <begin position="1"/>
        <end position="133"/>
    </location>
</feature>
<evidence type="ECO:0000313" key="7">
    <source>
        <dbReference type="EMBL" id="KAE8271780.1"/>
    </source>
</evidence>
<protein>
    <recommendedName>
        <fullName evidence="2">protein-tyrosine-phosphatase</fullName>
        <ecNumber evidence="2">3.1.3.48</ecNumber>
    </recommendedName>
</protein>
<feature type="region of interest" description="Disordered" evidence="3">
    <location>
        <begin position="180"/>
        <end position="247"/>
    </location>
</feature>
<name>A0A8X7NGT9_9BASI</name>
<dbReference type="SMART" id="SM00450">
    <property type="entry name" value="RHOD"/>
    <property type="match status" value="1"/>
</dbReference>
<feature type="compositionally biased region" description="Low complexity" evidence="3">
    <location>
        <begin position="22"/>
        <end position="51"/>
    </location>
</feature>
<feature type="region of interest" description="Disordered" evidence="3">
    <location>
        <begin position="326"/>
        <end position="358"/>
    </location>
</feature>
<sequence>MFSNLQAGGGGRATGSGGGDALGQPATAGGATAAGTATVITPSSSTASSSSNDLKHPNTDDHSIIRRPSQKKKKISNSHHQKQDSVGSAPPTSMTNSSAKPRLNRPITGGMLSLAGIMPTTSSSSSSSTTPFNQPAAFQWAQAAGIPPSVGDGALSSLATSRIVNTQEAPDYFAQQAVPSPATSSAFDMPSQQPPPPSTDTNKSDPFGHMLPQTSASYMQSPIPMTNNFQIPSGALSSSSTGAGSRFSLPSSLGKLPLSNTGFGGISMSARSSRQSTASSAHSIADSTNSAGPIANAGSPGAGLPEEFGRFKPVEPDALAFLLSGSSSEELNETSPSPHSSMDATSMSPTSASSSSSSLSAAEKVLIIDIRSSASYSSARIRSSINVCAPSTLLKRPGITVDQVEEEMLGSEGDRRRFKRWREGPRRVRAKASGHPEVGQTGMSLSRSNSRSKKSSHHSHPSHGSPSSTIASPNRPLTLATHNAPALNSSPSASQHAGAEETTLLPASTHGITKIIVLDTDTARVASAGKPATGGGGSCLVGMLRKFEAAGFAGELGWLVGGFNRFVGCKGAKEAGLIDRAPLVDREEGEDAGSEEKASSLGTTAANQRLAPFGTDMASRRSSAPNAGKLFLGGMSSSTHSLGNGSDTTANAQSDSNHRRHFLVQPRGLPLSAFNASTTTSTAANFGEKGGISGSQTRNTNSACANPFFDNIRQNRELAHGVTERVPMPLPSMSSTQVSALPVFLQKITAKTEKDRAEQLAQGFFSIEQAEQKRLMGTMQQHSAESDADPRHAVSVIGPDGKPVGGNGPNSPSPSGNKRQPTQLSSSLARIDAVDRNGPAWMANASSSGDRKSETAKFPFSIAAALERGADNRYDNIWTYEHSRVQLARLRSLTDPNSNYINASFIQPAREFGCTRTYIASQAPLPTTFEHFWMMCWEQNVRVIVMVTREHEAGRIQAHRYWDAPSYGRDVRLRQVGEQCFDSTGVEVHDAEAANRLASNANDEAGDGLFPTMPNPSATGKDGGPGRPVLIRRTFVLSNAAEPEEGERTLTQLQYVAWPDYTVPESPESLLRLLDEADAAQFQAEQELSAPRRAQPNNFFSHGLNGQVSKAEMKRAVGPMVVHCSAGVGRTGTFVAVDSALDAIRRQRAKAKGESLGGVWHNGKASSVNINQAQQRGGEQVTASFAPEHHMSTGTPPATSDSKVSQVSPTSQANQAPVTPPRPALKREHSMDLDEAPPSELKAQTVPFHFSFDPLGHRPRAHTRSIEPGGSDGENDFAHGGVPSLTSGTSSPEPQSGWSAPSPLPTPLRHLDSMCLTSASPRDTPLPPQEENSPMMDSTPQAMTPSIPSLSSSSSASALKAADEKDKQVEQADIIQKIVEVMREQRMSSVQTTRQFVFVYSAVLAGVLRELRADGIN</sequence>
<feature type="region of interest" description="Disordered" evidence="3">
    <location>
        <begin position="584"/>
        <end position="657"/>
    </location>
</feature>
<dbReference type="EC" id="3.1.3.48" evidence="2"/>
<feature type="compositionally biased region" description="Basic residues" evidence="3">
    <location>
        <begin position="68"/>
        <end position="80"/>
    </location>
</feature>
<dbReference type="Proteomes" id="UP000078113">
    <property type="component" value="Unassembled WGS sequence"/>
</dbReference>
<feature type="compositionally biased region" description="Low complexity" evidence="3">
    <location>
        <begin position="120"/>
        <end position="130"/>
    </location>
</feature>
<keyword evidence="8" id="KW-1185">Reference proteome</keyword>
<feature type="region of interest" description="Disordered" evidence="3">
    <location>
        <begin position="1188"/>
        <end position="1237"/>
    </location>
</feature>
<dbReference type="GO" id="GO:0004725">
    <property type="term" value="F:protein tyrosine phosphatase activity"/>
    <property type="evidence" value="ECO:0007669"/>
    <property type="project" value="UniProtKB-EC"/>
</dbReference>
<dbReference type="InterPro" id="IPR036873">
    <property type="entry name" value="Rhodanese-like_dom_sf"/>
</dbReference>
<accession>A0A8X7NGT9</accession>
<dbReference type="PRINTS" id="PR00700">
    <property type="entry name" value="PRTYPHPHTASE"/>
</dbReference>
<dbReference type="SMART" id="SM00194">
    <property type="entry name" value="PTPc"/>
    <property type="match status" value="1"/>
</dbReference>
<feature type="compositionally biased region" description="Polar residues" evidence="3">
    <location>
        <begin position="1192"/>
        <end position="1217"/>
    </location>
</feature>
<feature type="compositionally biased region" description="Low complexity" evidence="3">
    <location>
        <begin position="267"/>
        <end position="283"/>
    </location>
</feature>
<dbReference type="Gene3D" id="3.40.250.10">
    <property type="entry name" value="Rhodanese-like domain"/>
    <property type="match status" value="1"/>
</dbReference>
<feature type="region of interest" description="Disordered" evidence="3">
    <location>
        <begin position="408"/>
        <end position="506"/>
    </location>
</feature>
<comment type="caution">
    <text evidence="7">The sequence shown here is derived from an EMBL/GenBank/DDBJ whole genome shotgun (WGS) entry which is preliminary data.</text>
</comment>
<dbReference type="InterPro" id="IPR029021">
    <property type="entry name" value="Prot-tyrosine_phosphatase-like"/>
</dbReference>
<dbReference type="PROSITE" id="PS50206">
    <property type="entry name" value="RHODANESE_3"/>
    <property type="match status" value="1"/>
</dbReference>
<feature type="compositionally biased region" description="Polar residues" evidence="3">
    <location>
        <begin position="84"/>
        <end position="99"/>
    </location>
</feature>
<dbReference type="Gene3D" id="3.90.190.10">
    <property type="entry name" value="Protein tyrosine phosphatase superfamily"/>
    <property type="match status" value="2"/>
</dbReference>
<reference evidence="7" key="2">
    <citation type="journal article" date="2019" name="IMA Fungus">
        <title>Genome sequencing and comparison of five Tilletia species to identify candidate genes for the detection of regulated species infecting wheat.</title>
        <authorList>
            <person name="Nguyen H.D.T."/>
            <person name="Sultana T."/>
            <person name="Kesanakurti P."/>
            <person name="Hambleton S."/>
        </authorList>
    </citation>
    <scope>NUCLEOTIDE SEQUENCE</scope>
    <source>
        <strain evidence="7">DAOMC 236422</strain>
    </source>
</reference>
<evidence type="ECO:0000259" key="6">
    <source>
        <dbReference type="PROSITE" id="PS50206"/>
    </source>
</evidence>
<dbReference type="PROSITE" id="PS50055">
    <property type="entry name" value="TYR_PHOSPHATASE_PTP"/>
    <property type="match status" value="1"/>
</dbReference>
<dbReference type="InterPro" id="IPR000387">
    <property type="entry name" value="Tyr_Pase_dom"/>
</dbReference>
<feature type="compositionally biased region" description="Polar residues" evidence="3">
    <location>
        <begin position="1330"/>
        <end position="1348"/>
    </location>
</feature>
<dbReference type="InterPro" id="IPR003595">
    <property type="entry name" value="Tyr_Pase_cat"/>
</dbReference>
<feature type="compositionally biased region" description="Polar residues" evidence="3">
    <location>
        <begin position="212"/>
        <end position="231"/>
    </location>
</feature>
<feature type="domain" description="Tyrosine specific protein phosphatases" evidence="5">
    <location>
        <begin position="1118"/>
        <end position="1138"/>
    </location>
</feature>
<feature type="domain" description="Rhodanese" evidence="6">
    <location>
        <begin position="361"/>
        <end position="406"/>
    </location>
</feature>
<dbReference type="InterPro" id="IPR000242">
    <property type="entry name" value="PTP_cat"/>
</dbReference>
<evidence type="ECO:0000313" key="8">
    <source>
        <dbReference type="Proteomes" id="UP000078113"/>
    </source>
</evidence>
<dbReference type="SMART" id="SM00404">
    <property type="entry name" value="PTPc_motif"/>
    <property type="match status" value="1"/>
</dbReference>
<feature type="compositionally biased region" description="Basic residues" evidence="3">
    <location>
        <begin position="450"/>
        <end position="461"/>
    </location>
</feature>
<dbReference type="SUPFAM" id="SSF52799">
    <property type="entry name" value="(Phosphotyrosine protein) phosphatases II"/>
    <property type="match status" value="1"/>
</dbReference>
<feature type="compositionally biased region" description="Polar residues" evidence="3">
    <location>
        <begin position="635"/>
        <end position="655"/>
    </location>
</feature>
<evidence type="ECO:0000259" key="4">
    <source>
        <dbReference type="PROSITE" id="PS50055"/>
    </source>
</evidence>
<evidence type="ECO:0000256" key="1">
    <source>
        <dbReference type="ARBA" id="ARBA00009649"/>
    </source>
</evidence>